<dbReference type="PANTHER" id="PTHR34472">
    <property type="entry name" value="SULFUR CARRIER PROTEIN THIS"/>
    <property type="match status" value="1"/>
</dbReference>
<accession>A0ABP6Z864</accession>
<keyword evidence="2" id="KW-1185">Reference proteome</keyword>
<dbReference type="SUPFAM" id="SSF54285">
    <property type="entry name" value="MoaD/ThiS"/>
    <property type="match status" value="1"/>
</dbReference>
<dbReference type="Proteomes" id="UP001501074">
    <property type="component" value="Unassembled WGS sequence"/>
</dbReference>
<dbReference type="Gene3D" id="3.10.20.30">
    <property type="match status" value="1"/>
</dbReference>
<dbReference type="InterPro" id="IPR016155">
    <property type="entry name" value="Mopterin_synth/thiamin_S_b"/>
</dbReference>
<dbReference type="InterPro" id="IPR010035">
    <property type="entry name" value="Thi_S"/>
</dbReference>
<dbReference type="RefSeq" id="WP_231485900.1">
    <property type="nucleotide sequence ID" value="NZ_BAAAZO010000002.1"/>
</dbReference>
<organism evidence="1 2">
    <name type="scientific">Kineosporia mesophila</name>
    <dbReference type="NCBI Taxonomy" id="566012"/>
    <lineage>
        <taxon>Bacteria</taxon>
        <taxon>Bacillati</taxon>
        <taxon>Actinomycetota</taxon>
        <taxon>Actinomycetes</taxon>
        <taxon>Kineosporiales</taxon>
        <taxon>Kineosporiaceae</taxon>
        <taxon>Kineosporia</taxon>
    </lineage>
</organism>
<dbReference type="InterPro" id="IPR003749">
    <property type="entry name" value="ThiS/MoaD-like"/>
</dbReference>
<dbReference type="CDD" id="cd00565">
    <property type="entry name" value="Ubl_ThiS"/>
    <property type="match status" value="1"/>
</dbReference>
<evidence type="ECO:0000313" key="2">
    <source>
        <dbReference type="Proteomes" id="UP001501074"/>
    </source>
</evidence>
<proteinExistence type="predicted"/>
<comment type="caution">
    <text evidence="1">The sequence shown here is derived from an EMBL/GenBank/DDBJ whole genome shotgun (WGS) entry which is preliminary data.</text>
</comment>
<dbReference type="PANTHER" id="PTHR34472:SF1">
    <property type="entry name" value="SULFUR CARRIER PROTEIN THIS"/>
    <property type="match status" value="1"/>
</dbReference>
<dbReference type="Pfam" id="PF02597">
    <property type="entry name" value="ThiS"/>
    <property type="match status" value="1"/>
</dbReference>
<reference evidence="2" key="1">
    <citation type="journal article" date="2019" name="Int. J. Syst. Evol. Microbiol.">
        <title>The Global Catalogue of Microorganisms (GCM) 10K type strain sequencing project: providing services to taxonomists for standard genome sequencing and annotation.</title>
        <authorList>
            <consortium name="The Broad Institute Genomics Platform"/>
            <consortium name="The Broad Institute Genome Sequencing Center for Infectious Disease"/>
            <person name="Wu L."/>
            <person name="Ma J."/>
        </authorList>
    </citation>
    <scope>NUCLEOTIDE SEQUENCE [LARGE SCALE GENOMIC DNA]</scope>
    <source>
        <strain evidence="2">JCM 16902</strain>
    </source>
</reference>
<dbReference type="InterPro" id="IPR012675">
    <property type="entry name" value="Beta-grasp_dom_sf"/>
</dbReference>
<name>A0ABP6Z864_9ACTN</name>
<dbReference type="EMBL" id="BAAAZO010000002">
    <property type="protein sequence ID" value="GAA3597986.1"/>
    <property type="molecule type" value="Genomic_DNA"/>
</dbReference>
<sequence>MLEVIVNGEPLQLPSGATIVDVLRHLTGPGDEEAPRPTGMAVALGDDVVPAGQWTTTRLRTGDRLEVLGAVAGG</sequence>
<dbReference type="NCBIfam" id="TIGR01683">
    <property type="entry name" value="thiS"/>
    <property type="match status" value="1"/>
</dbReference>
<protein>
    <submittedName>
        <fullName evidence="1">Sulfur carrier protein ThiS</fullName>
    </submittedName>
</protein>
<gene>
    <name evidence="1" type="primary">thiS</name>
    <name evidence="1" type="ORF">GCM10022223_11480</name>
</gene>
<evidence type="ECO:0000313" key="1">
    <source>
        <dbReference type="EMBL" id="GAA3597986.1"/>
    </source>
</evidence>